<gene>
    <name evidence="1" type="ORF">GCM10023095_25870</name>
</gene>
<dbReference type="RefSeq" id="WP_345013792.1">
    <property type="nucleotide sequence ID" value="NZ_BAABFC010000018.1"/>
</dbReference>
<evidence type="ECO:0000313" key="2">
    <source>
        <dbReference type="Proteomes" id="UP001501321"/>
    </source>
</evidence>
<evidence type="ECO:0000313" key="1">
    <source>
        <dbReference type="EMBL" id="GAA4501943.1"/>
    </source>
</evidence>
<accession>A0ABP8QEU8</accession>
<protein>
    <submittedName>
        <fullName evidence="1">Uncharacterized protein</fullName>
    </submittedName>
</protein>
<proteinExistence type="predicted"/>
<reference evidence="2" key="1">
    <citation type="journal article" date="2019" name="Int. J. Syst. Evol. Microbiol.">
        <title>The Global Catalogue of Microorganisms (GCM) 10K type strain sequencing project: providing services to taxonomists for standard genome sequencing and annotation.</title>
        <authorList>
            <consortium name="The Broad Institute Genomics Platform"/>
            <consortium name="The Broad Institute Genome Sequencing Center for Infectious Disease"/>
            <person name="Wu L."/>
            <person name="Ma J."/>
        </authorList>
    </citation>
    <scope>NUCLEOTIDE SEQUENCE [LARGE SCALE GENOMIC DNA]</scope>
    <source>
        <strain evidence="2">JCM 32226</strain>
    </source>
</reference>
<dbReference type="EMBL" id="BAABFC010000018">
    <property type="protein sequence ID" value="GAA4501943.1"/>
    <property type="molecule type" value="Genomic_DNA"/>
</dbReference>
<organism evidence="1 2">
    <name type="scientific">Pseudaeromonas paramecii</name>
    <dbReference type="NCBI Taxonomy" id="2138166"/>
    <lineage>
        <taxon>Bacteria</taxon>
        <taxon>Pseudomonadati</taxon>
        <taxon>Pseudomonadota</taxon>
        <taxon>Gammaproteobacteria</taxon>
        <taxon>Aeromonadales</taxon>
        <taxon>Aeromonadaceae</taxon>
        <taxon>Pseudaeromonas</taxon>
    </lineage>
</organism>
<name>A0ABP8QEU8_9GAMM</name>
<dbReference type="Proteomes" id="UP001501321">
    <property type="component" value="Unassembled WGS sequence"/>
</dbReference>
<sequence length="40" mass="4093">MSFHSLLLTSALLRTLLALGLIALLWLALLLAMGGSGAAV</sequence>
<keyword evidence="2" id="KW-1185">Reference proteome</keyword>
<comment type="caution">
    <text evidence="1">The sequence shown here is derived from an EMBL/GenBank/DDBJ whole genome shotgun (WGS) entry which is preliminary data.</text>
</comment>